<feature type="region of interest" description="Disordered" evidence="1">
    <location>
        <begin position="466"/>
        <end position="492"/>
    </location>
</feature>
<comment type="caution">
    <text evidence="2">The sequence shown here is derived from an EMBL/GenBank/DDBJ whole genome shotgun (WGS) entry which is preliminary data.</text>
</comment>
<dbReference type="Gene3D" id="3.40.50.300">
    <property type="entry name" value="P-loop containing nucleotide triphosphate hydrolases"/>
    <property type="match status" value="1"/>
</dbReference>
<dbReference type="Gene3D" id="3.30.420.240">
    <property type="match status" value="1"/>
</dbReference>
<evidence type="ECO:0000313" key="2">
    <source>
        <dbReference type="EMBL" id="MBP2370687.1"/>
    </source>
</evidence>
<name>A0ABS4W3B0_9PSEU</name>
<evidence type="ECO:0000313" key="3">
    <source>
        <dbReference type="Proteomes" id="UP001519295"/>
    </source>
</evidence>
<dbReference type="SUPFAM" id="SSF52540">
    <property type="entry name" value="P-loop containing nucleoside triphosphate hydrolases"/>
    <property type="match status" value="1"/>
</dbReference>
<gene>
    <name evidence="2" type="ORF">JOF36_006383</name>
</gene>
<protein>
    <recommendedName>
        <fullName evidence="4">Terminase family protein</fullName>
    </recommendedName>
</protein>
<organism evidence="2 3">
    <name type="scientific">Pseudonocardia parietis</name>
    <dbReference type="NCBI Taxonomy" id="570936"/>
    <lineage>
        <taxon>Bacteria</taxon>
        <taxon>Bacillati</taxon>
        <taxon>Actinomycetota</taxon>
        <taxon>Actinomycetes</taxon>
        <taxon>Pseudonocardiales</taxon>
        <taxon>Pseudonocardiaceae</taxon>
        <taxon>Pseudonocardia</taxon>
    </lineage>
</organism>
<dbReference type="EMBL" id="JAGINU010000001">
    <property type="protein sequence ID" value="MBP2370687.1"/>
    <property type="molecule type" value="Genomic_DNA"/>
</dbReference>
<proteinExistence type="predicted"/>
<accession>A0ABS4W3B0</accession>
<evidence type="ECO:0000256" key="1">
    <source>
        <dbReference type="SAM" id="MobiDB-lite"/>
    </source>
</evidence>
<reference evidence="2 3" key="1">
    <citation type="submission" date="2021-03" db="EMBL/GenBank/DDBJ databases">
        <title>Sequencing the genomes of 1000 actinobacteria strains.</title>
        <authorList>
            <person name="Klenk H.-P."/>
        </authorList>
    </citation>
    <scope>NUCLEOTIDE SEQUENCE [LARGE SCALE GENOMIC DNA]</scope>
    <source>
        <strain evidence="2 3">DSM 45256</strain>
    </source>
</reference>
<dbReference type="Pfam" id="PF03237">
    <property type="entry name" value="Terminase_6N"/>
    <property type="match status" value="1"/>
</dbReference>
<dbReference type="InterPro" id="IPR027417">
    <property type="entry name" value="P-loop_NTPase"/>
</dbReference>
<sequence length="492" mass="53636">MTAPTAGGLLDVEQFAARVLGRPLWPHQLEVARSPARYRVVCAGRQVGKSVLLAVLALHAAATRRNVTVLIVSAGEDAAKRLLADVAGLATGSAALSGSVLDETKSALTLSNGSTIRSVPASERAIRGWPVDLLIVDEAGFVSDEIWRSAEPAIIARPGSRVIATSSPWGGPDAWFRSLWRRGMDRPDEQVAAWHWPSTVSPLVDAALLEEIRQREPADYFTREYLAEWGDAAGAYFTEDELTGAAAGYELRDPGTVPVHGRALWPMVGGVDWGQAVDANALVTLSVLDPADALDMRWRLYVPWLEAQHRAPWSSWIDRLVEVSGRFGMRVLASERNGVGAYPTEDLEDRLHRERVRTRVAPVWTDARRKQAGFGKLRTLLQGDRLVLPRHPELLKQLRALEFEQLPAGGVRIAVPERAGHDDLAMALMQAMSCVQTGRLRDALGASGAPSWRPDRDVVTTGRGAAVPRRPVPMQSSRWMDLPAGEAAGDGW</sequence>
<dbReference type="Proteomes" id="UP001519295">
    <property type="component" value="Unassembled WGS sequence"/>
</dbReference>
<dbReference type="RefSeq" id="WP_210034166.1">
    <property type="nucleotide sequence ID" value="NZ_JAGINU010000001.1"/>
</dbReference>
<keyword evidence="3" id="KW-1185">Reference proteome</keyword>
<evidence type="ECO:0008006" key="4">
    <source>
        <dbReference type="Google" id="ProtNLM"/>
    </source>
</evidence>